<keyword evidence="1" id="KW-0812">Transmembrane</keyword>
<feature type="transmembrane region" description="Helical" evidence="1">
    <location>
        <begin position="49"/>
        <end position="68"/>
    </location>
</feature>
<accession>A0A1I5TSP2</accession>
<name>A0A1I5TSP2_9RHOB</name>
<dbReference type="AlphaFoldDB" id="A0A1I5TSP2"/>
<dbReference type="EMBL" id="FOXA01000015">
    <property type="protein sequence ID" value="SFP86082.1"/>
    <property type="molecule type" value="Genomic_DNA"/>
</dbReference>
<keyword evidence="1" id="KW-0472">Membrane</keyword>
<gene>
    <name evidence="2" type="ORF">SAMN04488047_1158</name>
</gene>
<feature type="transmembrane region" description="Helical" evidence="1">
    <location>
        <begin position="21"/>
        <end position="37"/>
    </location>
</feature>
<feature type="transmembrane region" description="Helical" evidence="1">
    <location>
        <begin position="89"/>
        <end position="110"/>
    </location>
</feature>
<keyword evidence="3" id="KW-1185">Reference proteome</keyword>
<evidence type="ECO:0000256" key="1">
    <source>
        <dbReference type="SAM" id="Phobius"/>
    </source>
</evidence>
<evidence type="ECO:0000313" key="3">
    <source>
        <dbReference type="Proteomes" id="UP000199356"/>
    </source>
</evidence>
<protein>
    <submittedName>
        <fullName evidence="2">Uncharacterized protein</fullName>
    </submittedName>
</protein>
<dbReference type="STRING" id="441119.SAMN04488047_1158"/>
<feature type="transmembrane region" description="Helical" evidence="1">
    <location>
        <begin position="116"/>
        <end position="136"/>
    </location>
</feature>
<proteinExistence type="predicted"/>
<reference evidence="2 3" key="1">
    <citation type="submission" date="2016-10" db="EMBL/GenBank/DDBJ databases">
        <authorList>
            <person name="de Groot N.N."/>
        </authorList>
    </citation>
    <scope>NUCLEOTIDE SEQUENCE [LARGE SCALE GENOMIC DNA]</scope>
    <source>
        <strain evidence="2 3">DSM 19547</strain>
    </source>
</reference>
<sequence>MSFIRIQKQAFVAVLRHYLRLLLPSSVIALAGAWLYVATDVAGGATDTILAGLLLFFGVLVAALASLSSGNDVTSVFLRARGMSSHLPGLALICITTTFVFSVALSPALVASYPGGALLLAALALLNLMAALYIWIRRLAATEAKPAEKPDGAMLERIVLLQGWSRIRRGVSNITGPSLHCAFAAVFLVLAFDLRLFAVALAALASPSIAPFAYYGLSIAILPLVFLPAIAFFRSAITAGN</sequence>
<dbReference type="RefSeq" id="WP_093424136.1">
    <property type="nucleotide sequence ID" value="NZ_FOXA01000015.1"/>
</dbReference>
<feature type="transmembrane region" description="Helical" evidence="1">
    <location>
        <begin position="212"/>
        <end position="233"/>
    </location>
</feature>
<organism evidence="2 3">
    <name type="scientific">Tranquillimonas alkanivorans</name>
    <dbReference type="NCBI Taxonomy" id="441119"/>
    <lineage>
        <taxon>Bacteria</taxon>
        <taxon>Pseudomonadati</taxon>
        <taxon>Pseudomonadota</taxon>
        <taxon>Alphaproteobacteria</taxon>
        <taxon>Rhodobacterales</taxon>
        <taxon>Roseobacteraceae</taxon>
        <taxon>Tranquillimonas</taxon>
    </lineage>
</organism>
<keyword evidence="1" id="KW-1133">Transmembrane helix</keyword>
<dbReference type="Proteomes" id="UP000199356">
    <property type="component" value="Unassembled WGS sequence"/>
</dbReference>
<evidence type="ECO:0000313" key="2">
    <source>
        <dbReference type="EMBL" id="SFP86082.1"/>
    </source>
</evidence>